<feature type="compositionally biased region" description="Acidic residues" evidence="1">
    <location>
        <begin position="54"/>
        <end position="73"/>
    </location>
</feature>
<accession>A0ABY5VDI5</accession>
<feature type="domain" description="SH3b" evidence="3">
    <location>
        <begin position="247"/>
        <end position="307"/>
    </location>
</feature>
<dbReference type="InterPro" id="IPR003646">
    <property type="entry name" value="SH3-like_bac-type"/>
</dbReference>
<feature type="transmembrane region" description="Helical" evidence="2">
    <location>
        <begin position="12"/>
        <end position="32"/>
    </location>
</feature>
<keyword evidence="2" id="KW-0812">Transmembrane</keyword>
<proteinExistence type="predicted"/>
<dbReference type="Gene3D" id="2.30.30.40">
    <property type="entry name" value="SH3 Domains"/>
    <property type="match status" value="1"/>
</dbReference>
<name>A0ABY5VDI5_9FIRM</name>
<dbReference type="EMBL" id="CP102290">
    <property type="protein sequence ID" value="UWP58545.1"/>
    <property type="molecule type" value="Genomic_DNA"/>
</dbReference>
<protein>
    <submittedName>
        <fullName evidence="4">SH3 domain-containing protein</fullName>
    </submittedName>
</protein>
<dbReference type="PROSITE" id="PS51781">
    <property type="entry name" value="SH3B"/>
    <property type="match status" value="1"/>
</dbReference>
<reference evidence="4" key="1">
    <citation type="journal article" date="2022" name="Cell">
        <title>Design, construction, and in vivo augmentation of a complex gut microbiome.</title>
        <authorList>
            <person name="Cheng A.G."/>
            <person name="Ho P.Y."/>
            <person name="Aranda-Diaz A."/>
            <person name="Jain S."/>
            <person name="Yu F.B."/>
            <person name="Meng X."/>
            <person name="Wang M."/>
            <person name="Iakiviak M."/>
            <person name="Nagashima K."/>
            <person name="Zhao A."/>
            <person name="Murugkar P."/>
            <person name="Patil A."/>
            <person name="Atabakhsh K."/>
            <person name="Weakley A."/>
            <person name="Yan J."/>
            <person name="Brumbaugh A.R."/>
            <person name="Higginbottom S."/>
            <person name="Dimas A."/>
            <person name="Shiver A.L."/>
            <person name="Deutschbauer A."/>
            <person name="Neff N."/>
            <person name="Sonnenburg J.L."/>
            <person name="Huang K.C."/>
            <person name="Fischbach M.A."/>
        </authorList>
    </citation>
    <scope>NUCLEOTIDE SEQUENCE</scope>
    <source>
        <strain evidence="4">DSM 19829</strain>
    </source>
</reference>
<evidence type="ECO:0000313" key="5">
    <source>
        <dbReference type="Proteomes" id="UP001060164"/>
    </source>
</evidence>
<evidence type="ECO:0000256" key="2">
    <source>
        <dbReference type="SAM" id="Phobius"/>
    </source>
</evidence>
<dbReference type="SMART" id="SM00287">
    <property type="entry name" value="SH3b"/>
    <property type="match status" value="1"/>
</dbReference>
<gene>
    <name evidence="4" type="ORF">NQ502_14330</name>
</gene>
<evidence type="ECO:0000313" key="4">
    <source>
        <dbReference type="EMBL" id="UWP58545.1"/>
    </source>
</evidence>
<dbReference type="Proteomes" id="UP001060164">
    <property type="component" value="Chromosome"/>
</dbReference>
<keyword evidence="5" id="KW-1185">Reference proteome</keyword>
<evidence type="ECO:0000256" key="1">
    <source>
        <dbReference type="SAM" id="MobiDB-lite"/>
    </source>
</evidence>
<dbReference type="RefSeq" id="WP_028529794.1">
    <property type="nucleotide sequence ID" value="NZ_CABLBR010000033.1"/>
</dbReference>
<organism evidence="4 5">
    <name type="scientific">Ruminococcus gauvreauii</name>
    <dbReference type="NCBI Taxonomy" id="438033"/>
    <lineage>
        <taxon>Bacteria</taxon>
        <taxon>Bacillati</taxon>
        <taxon>Bacillota</taxon>
        <taxon>Clostridia</taxon>
        <taxon>Eubacteriales</taxon>
        <taxon>Oscillospiraceae</taxon>
        <taxon>Ruminococcus</taxon>
    </lineage>
</organism>
<dbReference type="Pfam" id="PF08239">
    <property type="entry name" value="SH3_3"/>
    <property type="match status" value="1"/>
</dbReference>
<feature type="region of interest" description="Disordered" evidence="1">
    <location>
        <begin position="41"/>
        <end position="88"/>
    </location>
</feature>
<sequence length="307" mass="33675">MDNFREWLSDNLRYILLGLSIILVLAVLFLGIKFISSKVSAQDESSQTQQESQNESDEAADDKESEGTGDDPEPAVTPEEETRLEKEAYPDVNAVIQTYYTALGSKDIAGIKSVVDSLDATEEAKITKDQNIESYGDVETYTIKGPEEGTYVVYACYSYKFNGIDTAVPGLSQLYVCTGDDGRLYIATQEQNAETQAYIQETMKESDVETLISKVQDEYESALESDDSLKSFIDSLGIGTSEAASAENGSLITVRSDCNVRAQASEDAEVLGKLGEGQQVTKTGSQGEWIEISFEDQTGYVRSDLFE</sequence>
<keyword evidence="2" id="KW-1133">Transmembrane helix</keyword>
<keyword evidence="2" id="KW-0472">Membrane</keyword>
<feature type="compositionally biased region" description="Low complexity" evidence="1">
    <location>
        <begin position="41"/>
        <end position="53"/>
    </location>
</feature>
<evidence type="ECO:0000259" key="3">
    <source>
        <dbReference type="PROSITE" id="PS51781"/>
    </source>
</evidence>